<evidence type="ECO:0000259" key="2">
    <source>
        <dbReference type="Pfam" id="PF03795"/>
    </source>
</evidence>
<reference evidence="3 4" key="1">
    <citation type="submission" date="2020-08" db="EMBL/GenBank/DDBJ databases">
        <title>Genomic Encyclopedia of Type Strains, Phase IV (KMG-IV): sequencing the most valuable type-strain genomes for metagenomic binning, comparative biology and taxonomic classification.</title>
        <authorList>
            <person name="Goeker M."/>
        </authorList>
    </citation>
    <scope>NUCLEOTIDE SEQUENCE [LARGE SCALE GENOMIC DNA]</scope>
    <source>
        <strain evidence="3 4">DSM 25622</strain>
    </source>
</reference>
<dbReference type="Proteomes" id="UP000580654">
    <property type="component" value="Unassembled WGS sequence"/>
</dbReference>
<evidence type="ECO:0000313" key="3">
    <source>
        <dbReference type="EMBL" id="MBB5695212.1"/>
    </source>
</evidence>
<evidence type="ECO:0000313" key="4">
    <source>
        <dbReference type="Proteomes" id="UP000580654"/>
    </source>
</evidence>
<feature type="domain" description="YCII-related" evidence="2">
    <location>
        <begin position="123"/>
        <end position="192"/>
    </location>
</feature>
<proteinExistence type="inferred from homology"/>
<dbReference type="EMBL" id="JACIJD010000015">
    <property type="protein sequence ID" value="MBB5695212.1"/>
    <property type="molecule type" value="Genomic_DNA"/>
</dbReference>
<dbReference type="InterPro" id="IPR005545">
    <property type="entry name" value="YCII"/>
</dbReference>
<keyword evidence="4" id="KW-1185">Reference proteome</keyword>
<evidence type="ECO:0000256" key="1">
    <source>
        <dbReference type="ARBA" id="ARBA00007689"/>
    </source>
</evidence>
<sequence length="212" mass="22128">MTACRLVLARAAPDAGARIGAVREAHLALLRPMAEAGELFLGVPLLDAAGAYQGSLMIVAEGALERYLDAEPFLQEGIWAGHESHPFRIAPLPYRPLPSGPVPAAPTHSIAVARDGTDPGGPARRLAVREAHLARVAPAAREGLLTVGGAILDAEGGMIGSVAVTAHPTVAAAQEWWSTDPYVIGGVWRDVEWHATRFAPLPLRSLPGAEGA</sequence>
<dbReference type="Pfam" id="PF03795">
    <property type="entry name" value="YCII"/>
    <property type="match status" value="1"/>
</dbReference>
<dbReference type="PANTHER" id="PTHR33606">
    <property type="entry name" value="PROTEIN YCII"/>
    <property type="match status" value="1"/>
</dbReference>
<dbReference type="RefSeq" id="WP_246418458.1">
    <property type="nucleotide sequence ID" value="NZ_JACIJD010000015.1"/>
</dbReference>
<dbReference type="PANTHER" id="PTHR33606:SF3">
    <property type="entry name" value="PROTEIN YCII"/>
    <property type="match status" value="1"/>
</dbReference>
<dbReference type="InterPro" id="IPR011008">
    <property type="entry name" value="Dimeric_a/b-barrel"/>
</dbReference>
<dbReference type="AlphaFoldDB" id="A0A840YK47"/>
<dbReference type="SUPFAM" id="SSF54909">
    <property type="entry name" value="Dimeric alpha+beta barrel"/>
    <property type="match status" value="2"/>
</dbReference>
<organism evidence="3 4">
    <name type="scientific">Muricoccus pecuniae</name>
    <dbReference type="NCBI Taxonomy" id="693023"/>
    <lineage>
        <taxon>Bacteria</taxon>
        <taxon>Pseudomonadati</taxon>
        <taxon>Pseudomonadota</taxon>
        <taxon>Alphaproteobacteria</taxon>
        <taxon>Acetobacterales</taxon>
        <taxon>Roseomonadaceae</taxon>
        <taxon>Muricoccus</taxon>
    </lineage>
</organism>
<name>A0A840YK47_9PROT</name>
<comment type="similarity">
    <text evidence="1">Belongs to the YciI family.</text>
</comment>
<protein>
    <submittedName>
        <fullName evidence="3">Uncharacterized protein YciI</fullName>
    </submittedName>
</protein>
<accession>A0A840YK47</accession>
<dbReference type="Gene3D" id="3.30.70.1060">
    <property type="entry name" value="Dimeric alpha+beta barrel"/>
    <property type="match status" value="2"/>
</dbReference>
<gene>
    <name evidence="3" type="ORF">FHS87_003267</name>
</gene>
<dbReference type="InterPro" id="IPR051807">
    <property type="entry name" value="Sec-metab_biosynth-assoc"/>
</dbReference>
<comment type="caution">
    <text evidence="3">The sequence shown here is derived from an EMBL/GenBank/DDBJ whole genome shotgun (WGS) entry which is preliminary data.</text>
</comment>